<dbReference type="Proteomes" id="UP001139887">
    <property type="component" value="Unassembled WGS sequence"/>
</dbReference>
<proteinExistence type="predicted"/>
<feature type="non-terminal residue" evidence="1">
    <location>
        <position position="60"/>
    </location>
</feature>
<protein>
    <submittedName>
        <fullName evidence="1">Uncharacterized protein</fullName>
    </submittedName>
</protein>
<dbReference type="OrthoDB" id="66964at2759"/>
<comment type="caution">
    <text evidence="1">The sequence shown here is derived from an EMBL/GenBank/DDBJ whole genome shotgun (WGS) entry which is preliminary data.</text>
</comment>
<evidence type="ECO:0000313" key="1">
    <source>
        <dbReference type="EMBL" id="KAJ2842039.1"/>
    </source>
</evidence>
<organism evidence="1 2">
    <name type="scientific">Coemansia brasiliensis</name>
    <dbReference type="NCBI Taxonomy" id="2650707"/>
    <lineage>
        <taxon>Eukaryota</taxon>
        <taxon>Fungi</taxon>
        <taxon>Fungi incertae sedis</taxon>
        <taxon>Zoopagomycota</taxon>
        <taxon>Kickxellomycotina</taxon>
        <taxon>Kickxellomycetes</taxon>
        <taxon>Kickxellales</taxon>
        <taxon>Kickxellaceae</taxon>
        <taxon>Coemansia</taxon>
    </lineage>
</organism>
<evidence type="ECO:0000313" key="2">
    <source>
        <dbReference type="Proteomes" id="UP001139887"/>
    </source>
</evidence>
<keyword evidence="2" id="KW-1185">Reference proteome</keyword>
<feature type="non-terminal residue" evidence="1">
    <location>
        <position position="1"/>
    </location>
</feature>
<sequence>DLLTGQARTLKLTPETAALDASVDKLPVFGTGGSSPALNSIDMPIEAKQSAVARCLALAP</sequence>
<dbReference type="EMBL" id="JANBUW010001940">
    <property type="protein sequence ID" value="KAJ2842039.1"/>
    <property type="molecule type" value="Genomic_DNA"/>
</dbReference>
<reference evidence="1" key="1">
    <citation type="submission" date="2022-07" db="EMBL/GenBank/DDBJ databases">
        <title>Phylogenomic reconstructions and comparative analyses of Kickxellomycotina fungi.</title>
        <authorList>
            <person name="Reynolds N.K."/>
            <person name="Stajich J.E."/>
            <person name="Barry K."/>
            <person name="Grigoriev I.V."/>
            <person name="Crous P."/>
            <person name="Smith M.E."/>
        </authorList>
    </citation>
    <scope>NUCLEOTIDE SEQUENCE</scope>
    <source>
        <strain evidence="1">NRRL 1566</strain>
    </source>
</reference>
<dbReference type="AlphaFoldDB" id="A0A9W8I078"/>
<gene>
    <name evidence="1" type="ORF">IWW36_006055</name>
</gene>
<name>A0A9W8I078_9FUNG</name>
<accession>A0A9W8I078</accession>